<dbReference type="EMBL" id="CP011509">
    <property type="protein sequence ID" value="AKI99007.1"/>
    <property type="molecule type" value="Genomic_DNA"/>
</dbReference>
<dbReference type="RefSeq" id="WP_047854224.1">
    <property type="nucleotide sequence ID" value="NZ_CP011509.1"/>
</dbReference>
<dbReference type="Pfam" id="PF13432">
    <property type="entry name" value="TPR_16"/>
    <property type="match status" value="2"/>
</dbReference>
<evidence type="ECO:0000256" key="1">
    <source>
        <dbReference type="ARBA" id="ARBA00022737"/>
    </source>
</evidence>
<dbReference type="PANTHER" id="PTHR44858:SF1">
    <property type="entry name" value="UDP-N-ACETYLGLUCOSAMINE--PEPTIDE N-ACETYLGLUCOSAMINYLTRANSFERASE SPINDLY-RELATED"/>
    <property type="match status" value="1"/>
</dbReference>
<evidence type="ECO:0000313" key="6">
    <source>
        <dbReference type="Proteomes" id="UP000035579"/>
    </source>
</evidence>
<protein>
    <submittedName>
        <fullName evidence="4">Tetratricopeptide repeat protein</fullName>
    </submittedName>
</protein>
<evidence type="ECO:0000313" key="5">
    <source>
        <dbReference type="EMBL" id="REG30917.1"/>
    </source>
</evidence>
<keyword evidence="1" id="KW-0677">Repeat</keyword>
<proteinExistence type="predicted"/>
<evidence type="ECO:0000313" key="4">
    <source>
        <dbReference type="EMBL" id="AKI99007.1"/>
    </source>
</evidence>
<dbReference type="SMART" id="SM00028">
    <property type="entry name" value="TPR"/>
    <property type="match status" value="5"/>
</dbReference>
<sequence>MTERNGREAWPPELTELLRKVDKLRRSGRYTEALSRMRQLTETYPRQARVLLEMGMTLGVWGGAPAEALPWYERVLEMAPGHASAHLHRALALATLGRHAEAVADFDALETVGFRKALVLHMKRAESLEVLGRYAEAERDWTLALAEDPDNPWLLHQRASARARLGRLEEAVQDITAALAAQEGEPVDAELLRDRGVLRVRLGDTAGARADFEAGLAALREGDPSGLADDLRHRLQEMG</sequence>
<dbReference type="PANTHER" id="PTHR44858">
    <property type="entry name" value="TETRATRICOPEPTIDE REPEAT PROTEIN 6"/>
    <property type="match status" value="1"/>
</dbReference>
<evidence type="ECO:0000256" key="2">
    <source>
        <dbReference type="ARBA" id="ARBA00022803"/>
    </source>
</evidence>
<dbReference type="AlphaFoldDB" id="A0AAC8TAV9"/>
<gene>
    <name evidence="4" type="ORF">AA314_00634</name>
    <name evidence="5" type="ORF">ATI61_106387</name>
</gene>
<keyword evidence="7" id="KW-1185">Reference proteome</keyword>
<evidence type="ECO:0000256" key="3">
    <source>
        <dbReference type="SAM" id="Coils"/>
    </source>
</evidence>
<accession>A0AAC8TAV9</accession>
<dbReference type="Proteomes" id="UP000035579">
    <property type="component" value="Chromosome"/>
</dbReference>
<evidence type="ECO:0000313" key="7">
    <source>
        <dbReference type="Proteomes" id="UP000256345"/>
    </source>
</evidence>
<organism evidence="4 6">
    <name type="scientific">Archangium gephyra</name>
    <dbReference type="NCBI Taxonomy" id="48"/>
    <lineage>
        <taxon>Bacteria</taxon>
        <taxon>Pseudomonadati</taxon>
        <taxon>Myxococcota</taxon>
        <taxon>Myxococcia</taxon>
        <taxon>Myxococcales</taxon>
        <taxon>Cystobacterineae</taxon>
        <taxon>Archangiaceae</taxon>
        <taxon>Archangium</taxon>
    </lineage>
</organism>
<dbReference type="EMBL" id="QUMU01000006">
    <property type="protein sequence ID" value="REG30917.1"/>
    <property type="molecule type" value="Genomic_DNA"/>
</dbReference>
<dbReference type="InterPro" id="IPR050498">
    <property type="entry name" value="Ycf3"/>
</dbReference>
<dbReference type="SUPFAM" id="SSF48452">
    <property type="entry name" value="TPR-like"/>
    <property type="match status" value="1"/>
</dbReference>
<dbReference type="InterPro" id="IPR019734">
    <property type="entry name" value="TPR_rpt"/>
</dbReference>
<dbReference type="Proteomes" id="UP000256345">
    <property type="component" value="Unassembled WGS sequence"/>
</dbReference>
<reference evidence="5 7" key="2">
    <citation type="submission" date="2018-08" db="EMBL/GenBank/DDBJ databases">
        <title>Genomic Encyclopedia of Archaeal and Bacterial Type Strains, Phase II (KMG-II): from individual species to whole genera.</title>
        <authorList>
            <person name="Goeker M."/>
        </authorList>
    </citation>
    <scope>NUCLEOTIDE SEQUENCE [LARGE SCALE GENOMIC DNA]</scope>
    <source>
        <strain evidence="5 7">DSM 2261</strain>
    </source>
</reference>
<feature type="coiled-coil region" evidence="3">
    <location>
        <begin position="158"/>
        <end position="185"/>
    </location>
</feature>
<dbReference type="KEGG" id="age:AA314_00634"/>
<name>A0AAC8TAV9_9BACT</name>
<reference evidence="4 6" key="1">
    <citation type="submission" date="2015-05" db="EMBL/GenBank/DDBJ databases">
        <title>Genome assembly of Archangium gephyra DSM 2261.</title>
        <authorList>
            <person name="Sharma G."/>
            <person name="Subramanian S."/>
        </authorList>
    </citation>
    <scope>NUCLEOTIDE SEQUENCE [LARGE SCALE GENOMIC DNA]</scope>
    <source>
        <strain evidence="4 6">DSM 2261</strain>
    </source>
</reference>
<dbReference type="Gene3D" id="1.25.40.10">
    <property type="entry name" value="Tetratricopeptide repeat domain"/>
    <property type="match status" value="2"/>
</dbReference>
<dbReference type="InterPro" id="IPR011990">
    <property type="entry name" value="TPR-like_helical_dom_sf"/>
</dbReference>
<keyword evidence="2" id="KW-0802">TPR repeat</keyword>
<keyword evidence="3" id="KW-0175">Coiled coil</keyword>